<dbReference type="Proteomes" id="UP001499910">
    <property type="component" value="Unassembled WGS sequence"/>
</dbReference>
<protein>
    <submittedName>
        <fullName evidence="5">Serine hydrolase domain-containing protein</fullName>
    </submittedName>
</protein>
<organism evidence="5 6">
    <name type="scientific">[Roseibacterium] beibuensis</name>
    <dbReference type="NCBI Taxonomy" id="1193142"/>
    <lineage>
        <taxon>Bacteria</taxon>
        <taxon>Pseudomonadati</taxon>
        <taxon>Pseudomonadota</taxon>
        <taxon>Alphaproteobacteria</taxon>
        <taxon>Rhodobacterales</taxon>
        <taxon>Roseobacteraceae</taxon>
        <taxon>Roseicyclus</taxon>
    </lineage>
</organism>
<dbReference type="InterPro" id="IPR001466">
    <property type="entry name" value="Beta-lactam-related"/>
</dbReference>
<evidence type="ECO:0000256" key="3">
    <source>
        <dbReference type="SAM" id="SignalP"/>
    </source>
</evidence>
<reference evidence="6" key="1">
    <citation type="journal article" date="2019" name="Int. J. Syst. Evol. Microbiol.">
        <title>The Global Catalogue of Microorganisms (GCM) 10K type strain sequencing project: providing services to taxonomists for standard genome sequencing and annotation.</title>
        <authorList>
            <consortium name="The Broad Institute Genomics Platform"/>
            <consortium name="The Broad Institute Genome Sequencing Center for Infectious Disease"/>
            <person name="Wu L."/>
            <person name="Ma J."/>
        </authorList>
    </citation>
    <scope>NUCLEOTIDE SEQUENCE [LARGE SCALE GENOMIC DNA]</scope>
    <source>
        <strain evidence="6">JCM 18015</strain>
    </source>
</reference>
<dbReference type="InterPro" id="IPR012338">
    <property type="entry name" value="Beta-lactam/transpept-like"/>
</dbReference>
<keyword evidence="2" id="KW-0472">Membrane</keyword>
<feature type="domain" description="Beta-lactamase-related" evidence="4">
    <location>
        <begin position="28"/>
        <end position="327"/>
    </location>
</feature>
<keyword evidence="6" id="KW-1185">Reference proteome</keyword>
<evidence type="ECO:0000313" key="5">
    <source>
        <dbReference type="EMBL" id="GAA5065318.1"/>
    </source>
</evidence>
<dbReference type="RefSeq" id="WP_259547096.1">
    <property type="nucleotide sequence ID" value="NZ_BAABHW010000001.1"/>
</dbReference>
<evidence type="ECO:0000259" key="4">
    <source>
        <dbReference type="Pfam" id="PF00144"/>
    </source>
</evidence>
<dbReference type="GO" id="GO:0016787">
    <property type="term" value="F:hydrolase activity"/>
    <property type="evidence" value="ECO:0007669"/>
    <property type="project" value="UniProtKB-KW"/>
</dbReference>
<evidence type="ECO:0000256" key="2">
    <source>
        <dbReference type="ARBA" id="ARBA00023136"/>
    </source>
</evidence>
<gene>
    <name evidence="5" type="ORF">GCM10023209_02690</name>
</gene>
<keyword evidence="3" id="KW-0732">Signal</keyword>
<evidence type="ECO:0000313" key="6">
    <source>
        <dbReference type="Proteomes" id="UP001499910"/>
    </source>
</evidence>
<comment type="caution">
    <text evidence="5">The sequence shown here is derived from an EMBL/GenBank/DDBJ whole genome shotgun (WGS) entry which is preliminary data.</text>
</comment>
<keyword evidence="5" id="KW-0378">Hydrolase</keyword>
<feature type="chain" id="PRO_5045479689" evidence="3">
    <location>
        <begin position="22"/>
        <end position="350"/>
    </location>
</feature>
<comment type="subcellular location">
    <subcellularLocation>
        <location evidence="1">Membrane</location>
    </subcellularLocation>
</comment>
<dbReference type="PANTHER" id="PTHR46825">
    <property type="entry name" value="D-ALANYL-D-ALANINE-CARBOXYPEPTIDASE/ENDOPEPTIDASE AMPH"/>
    <property type="match status" value="1"/>
</dbReference>
<sequence length="350" mass="36373">MRVPVLLSALFTLLSTLPARADLSDIAQALAAHPAIPGGAVGMVSPVGQDSAVAGLRRIDGGAPVEPDDLWHLGSLTKSMTATLAARMVEAGDIEWHTTIGAALGDLVPGMRDAWRDVTLEELLRHASGMRANLGIIAASRLGGGPRSAYVEQVLGLAPRHARGGFHYSNAGYVVAGAMLEAAGGAPWEYLIATRVFRPLHMDSAGFGPPLGDQPLGHRAPLIGGLRAVPPGPRADNIAALGPAGRVHLSTADMLRYLAAHAQRDPMFLSAESWDKLHRAAGPGDYALGWAEVGGILRHSGSNTMWFANARFDPARGCASFVAVNSAAMGLVDGVVTQAGDAVFRLACGD</sequence>
<dbReference type="EMBL" id="BAABHW010000001">
    <property type="protein sequence ID" value="GAA5065318.1"/>
    <property type="molecule type" value="Genomic_DNA"/>
</dbReference>
<dbReference type="Pfam" id="PF00144">
    <property type="entry name" value="Beta-lactamase"/>
    <property type="match status" value="1"/>
</dbReference>
<dbReference type="PANTHER" id="PTHR46825:SF11">
    <property type="entry name" value="PENICILLIN-BINDING PROTEIN 4"/>
    <property type="match status" value="1"/>
</dbReference>
<proteinExistence type="predicted"/>
<dbReference type="SUPFAM" id="SSF56601">
    <property type="entry name" value="beta-lactamase/transpeptidase-like"/>
    <property type="match status" value="1"/>
</dbReference>
<name>A0ABP9KT55_9RHOB</name>
<evidence type="ECO:0000256" key="1">
    <source>
        <dbReference type="ARBA" id="ARBA00004370"/>
    </source>
</evidence>
<dbReference type="InterPro" id="IPR050491">
    <property type="entry name" value="AmpC-like"/>
</dbReference>
<accession>A0ABP9KT55</accession>
<feature type="signal peptide" evidence="3">
    <location>
        <begin position="1"/>
        <end position="21"/>
    </location>
</feature>
<dbReference type="Gene3D" id="3.40.710.10">
    <property type="entry name" value="DD-peptidase/beta-lactamase superfamily"/>
    <property type="match status" value="1"/>
</dbReference>